<dbReference type="Proteomes" id="UP000821845">
    <property type="component" value="Chromosome 4"/>
</dbReference>
<evidence type="ECO:0000313" key="2">
    <source>
        <dbReference type="Proteomes" id="UP000821845"/>
    </source>
</evidence>
<gene>
    <name evidence="1" type="ORF">HPB50_024534</name>
</gene>
<accession>A0ACB7SMV1</accession>
<protein>
    <submittedName>
        <fullName evidence="1">Uncharacterized protein</fullName>
    </submittedName>
</protein>
<proteinExistence type="predicted"/>
<organism evidence="1 2">
    <name type="scientific">Hyalomma asiaticum</name>
    <name type="common">Tick</name>
    <dbReference type="NCBI Taxonomy" id="266040"/>
    <lineage>
        <taxon>Eukaryota</taxon>
        <taxon>Metazoa</taxon>
        <taxon>Ecdysozoa</taxon>
        <taxon>Arthropoda</taxon>
        <taxon>Chelicerata</taxon>
        <taxon>Arachnida</taxon>
        <taxon>Acari</taxon>
        <taxon>Parasitiformes</taxon>
        <taxon>Ixodida</taxon>
        <taxon>Ixodoidea</taxon>
        <taxon>Ixodidae</taxon>
        <taxon>Hyalomminae</taxon>
        <taxon>Hyalomma</taxon>
    </lineage>
</organism>
<comment type="caution">
    <text evidence="1">The sequence shown here is derived from an EMBL/GenBank/DDBJ whole genome shotgun (WGS) entry which is preliminary data.</text>
</comment>
<name>A0ACB7SMV1_HYAAI</name>
<keyword evidence="2" id="KW-1185">Reference proteome</keyword>
<dbReference type="EMBL" id="CM023484">
    <property type="protein sequence ID" value="KAH6934462.1"/>
    <property type="molecule type" value="Genomic_DNA"/>
</dbReference>
<sequence>MQSAGVLWRSEPPSKPLARRWRPAAAAQPWINNRSVSGGSIALTPRGEEQSCSPSDRGGKANPSSVTSLVQEVHPCTHTLEAETSSISGRSRSNNGPWNRHATANPTPAS</sequence>
<evidence type="ECO:0000313" key="1">
    <source>
        <dbReference type="EMBL" id="KAH6934462.1"/>
    </source>
</evidence>
<reference evidence="1" key="1">
    <citation type="submission" date="2020-05" db="EMBL/GenBank/DDBJ databases">
        <title>Large-scale comparative analyses of tick genomes elucidate their genetic diversity and vector capacities.</title>
        <authorList>
            <person name="Jia N."/>
            <person name="Wang J."/>
            <person name="Shi W."/>
            <person name="Du L."/>
            <person name="Sun Y."/>
            <person name="Zhan W."/>
            <person name="Jiang J."/>
            <person name="Wang Q."/>
            <person name="Zhang B."/>
            <person name="Ji P."/>
            <person name="Sakyi L.B."/>
            <person name="Cui X."/>
            <person name="Yuan T."/>
            <person name="Jiang B."/>
            <person name="Yang W."/>
            <person name="Lam T.T.-Y."/>
            <person name="Chang Q."/>
            <person name="Ding S."/>
            <person name="Wang X."/>
            <person name="Zhu J."/>
            <person name="Ruan X."/>
            <person name="Zhao L."/>
            <person name="Wei J."/>
            <person name="Que T."/>
            <person name="Du C."/>
            <person name="Cheng J."/>
            <person name="Dai P."/>
            <person name="Han X."/>
            <person name="Huang E."/>
            <person name="Gao Y."/>
            <person name="Liu J."/>
            <person name="Shao H."/>
            <person name="Ye R."/>
            <person name="Li L."/>
            <person name="Wei W."/>
            <person name="Wang X."/>
            <person name="Wang C."/>
            <person name="Yang T."/>
            <person name="Huo Q."/>
            <person name="Li W."/>
            <person name="Guo W."/>
            <person name="Chen H."/>
            <person name="Zhou L."/>
            <person name="Ni X."/>
            <person name="Tian J."/>
            <person name="Zhou Y."/>
            <person name="Sheng Y."/>
            <person name="Liu T."/>
            <person name="Pan Y."/>
            <person name="Xia L."/>
            <person name="Li J."/>
            <person name="Zhao F."/>
            <person name="Cao W."/>
        </authorList>
    </citation>
    <scope>NUCLEOTIDE SEQUENCE</scope>
    <source>
        <strain evidence="1">Hyas-2018</strain>
    </source>
</reference>